<evidence type="ECO:0000256" key="3">
    <source>
        <dbReference type="ARBA" id="ARBA00022692"/>
    </source>
</evidence>
<feature type="region of interest" description="Disordered" evidence="6">
    <location>
        <begin position="224"/>
        <end position="243"/>
    </location>
</feature>
<dbReference type="Gene3D" id="2.40.170.20">
    <property type="entry name" value="TonB-dependent receptor, beta-barrel domain"/>
    <property type="match status" value="1"/>
</dbReference>
<dbReference type="Gene3D" id="2.170.130.10">
    <property type="entry name" value="TonB-dependent receptor, plug domain"/>
    <property type="match status" value="1"/>
</dbReference>
<dbReference type="InterPro" id="IPR023996">
    <property type="entry name" value="TonB-dep_OMP_SusC/RagA"/>
</dbReference>
<evidence type="ECO:0000256" key="1">
    <source>
        <dbReference type="ARBA" id="ARBA00004571"/>
    </source>
</evidence>
<keyword evidence="3" id="KW-0812">Transmembrane</keyword>
<evidence type="ECO:0000256" key="4">
    <source>
        <dbReference type="ARBA" id="ARBA00023136"/>
    </source>
</evidence>
<dbReference type="InterPro" id="IPR023997">
    <property type="entry name" value="TonB-dep_OMP_SusC/RagA_CS"/>
</dbReference>
<keyword evidence="5" id="KW-0998">Cell outer membrane</keyword>
<dbReference type="AlphaFoldDB" id="A0A644YKZ0"/>
<dbReference type="InterPro" id="IPR036942">
    <property type="entry name" value="Beta-barrel_TonB_sf"/>
</dbReference>
<dbReference type="InterPro" id="IPR039426">
    <property type="entry name" value="TonB-dep_rcpt-like"/>
</dbReference>
<dbReference type="InterPro" id="IPR012910">
    <property type="entry name" value="Plug_dom"/>
</dbReference>
<reference evidence="8" key="1">
    <citation type="submission" date="2019-08" db="EMBL/GenBank/DDBJ databases">
        <authorList>
            <person name="Kucharzyk K."/>
            <person name="Murdoch R.W."/>
            <person name="Higgins S."/>
            <person name="Loffler F."/>
        </authorList>
    </citation>
    <scope>NUCLEOTIDE SEQUENCE</scope>
</reference>
<dbReference type="NCBIfam" id="TIGR04056">
    <property type="entry name" value="OMP_RagA_SusC"/>
    <property type="match status" value="1"/>
</dbReference>
<sequence>MRGGGSITGDNSPLYIVDGFPVASIADIPPSTIKSIDVLKDASSTAIYGSQGANGVIIISTRDPNEDGTFSVNYTGFMGWKKITKTLPVLSTGDFARWQYEQQAMKGSSNIKDRFSKFFNPLSPELDVYTVDDYNAVMSLYDGVAGTNWQDRIFGNTGTTQNHSISIMGGGKSTNYNLSYNNIRDNAIMLASDFKQDNLNFKLTSKPAKFLKVDLSSRFSDTRVNGSGGNDVTSSERSTSDSRLRHSVIYTPVPLRNYTDDSGVDEEEVGNLYPPDEVIYDNWKQTRRINYSFNGSASITLMKGLVLRSEAGINNTKSDTERYYGPTSYFSRTYSAARAETPSAYQRLGIVTMQNVNSYRFRNANTISFDKKNINKSKHSINALLGQETVITRSDQLYTEVAGLPGYLNYADAFAFTATGEYPAQINNRYAPDDKLLSFFGRFNYDYKGIYLFTATLRADGSSMFASGNRWGYFPSIAGAWRLSDEDFMSDYAYWLSNLKPRLSIGSVGNNKIASNQYMTIYSAGSAQGYIPYYSDLVFSAGDLMQNSDLRWETTITRNVGLDFGFFNNRLSGNIDLYYNNTKDLLLLLELPGSGYTGQYKNIGSTENRGAEFVLNAIAIDKKNFGLDVSANISVNRGKVVALDGRDEFFVGSLWAGSTLQNNMDYIVRLGEPVGQMYGYVTEGRYEADDFTWNGTQWAMNTDKYSISELAPDGVTNIYKDANGNTFVDNSGLTRKSWGPGALKLKDLNGDGKITVDDQQIIGQSAPKASGGFALNARAYNFDLSANFTWVLGNDIYNANKIEFTSAGLDSWYGRNLTGEMSAANRWTNIDPQTAEISRDPARLAAINANTTMWSPEMNGFIFHSWAVEDGSFLRLSSLSFGYTLPKEMLKKVHIQNLRFYVTASNLFTLTKYTGYDPEVDTRRRSPLTPGVDYSAYPKSRSFNLGMNLSF</sequence>
<protein>
    <recommendedName>
        <fullName evidence="7">TonB-dependent receptor plug domain-containing protein</fullName>
    </recommendedName>
</protein>
<evidence type="ECO:0000256" key="6">
    <source>
        <dbReference type="SAM" id="MobiDB-lite"/>
    </source>
</evidence>
<gene>
    <name evidence="8" type="ORF">SDC9_75706</name>
</gene>
<accession>A0A644YKZ0</accession>
<keyword evidence="2" id="KW-0813">Transport</keyword>
<name>A0A644YKZ0_9ZZZZ</name>
<dbReference type="EMBL" id="VSSQ01005442">
    <property type="protein sequence ID" value="MPM29166.1"/>
    <property type="molecule type" value="Genomic_DNA"/>
</dbReference>
<evidence type="ECO:0000256" key="2">
    <source>
        <dbReference type="ARBA" id="ARBA00022448"/>
    </source>
</evidence>
<dbReference type="InterPro" id="IPR037066">
    <property type="entry name" value="Plug_dom_sf"/>
</dbReference>
<dbReference type="NCBIfam" id="TIGR04057">
    <property type="entry name" value="SusC_RagA_signa"/>
    <property type="match status" value="1"/>
</dbReference>
<dbReference type="Pfam" id="PF07715">
    <property type="entry name" value="Plug"/>
    <property type="match status" value="1"/>
</dbReference>
<organism evidence="8">
    <name type="scientific">bioreactor metagenome</name>
    <dbReference type="NCBI Taxonomy" id="1076179"/>
    <lineage>
        <taxon>unclassified sequences</taxon>
        <taxon>metagenomes</taxon>
        <taxon>ecological metagenomes</taxon>
    </lineage>
</organism>
<comment type="subcellular location">
    <subcellularLocation>
        <location evidence="1">Cell outer membrane</location>
        <topology evidence="1">Multi-pass membrane protein</topology>
    </subcellularLocation>
</comment>
<dbReference type="SUPFAM" id="SSF56935">
    <property type="entry name" value="Porins"/>
    <property type="match status" value="1"/>
</dbReference>
<feature type="domain" description="TonB-dependent receptor plug" evidence="7">
    <location>
        <begin position="1"/>
        <end position="56"/>
    </location>
</feature>
<evidence type="ECO:0000313" key="8">
    <source>
        <dbReference type="EMBL" id="MPM29166.1"/>
    </source>
</evidence>
<dbReference type="GO" id="GO:0009279">
    <property type="term" value="C:cell outer membrane"/>
    <property type="evidence" value="ECO:0007669"/>
    <property type="project" value="UniProtKB-SubCell"/>
</dbReference>
<evidence type="ECO:0000256" key="5">
    <source>
        <dbReference type="ARBA" id="ARBA00023237"/>
    </source>
</evidence>
<dbReference type="PROSITE" id="PS52016">
    <property type="entry name" value="TONB_DEPENDENT_REC_3"/>
    <property type="match status" value="1"/>
</dbReference>
<proteinExistence type="predicted"/>
<evidence type="ECO:0000259" key="7">
    <source>
        <dbReference type="Pfam" id="PF07715"/>
    </source>
</evidence>
<feature type="compositionally biased region" description="Polar residues" evidence="6">
    <location>
        <begin position="224"/>
        <end position="237"/>
    </location>
</feature>
<comment type="caution">
    <text evidence="8">The sequence shown here is derived from an EMBL/GenBank/DDBJ whole genome shotgun (WGS) entry which is preliminary data.</text>
</comment>
<keyword evidence="4" id="KW-0472">Membrane</keyword>